<keyword evidence="2" id="KW-1185">Reference proteome</keyword>
<dbReference type="Proteomes" id="UP001148838">
    <property type="component" value="Unassembled WGS sequence"/>
</dbReference>
<organism evidence="1 2">
    <name type="scientific">Periplaneta americana</name>
    <name type="common">American cockroach</name>
    <name type="synonym">Blatta americana</name>
    <dbReference type="NCBI Taxonomy" id="6978"/>
    <lineage>
        <taxon>Eukaryota</taxon>
        <taxon>Metazoa</taxon>
        <taxon>Ecdysozoa</taxon>
        <taxon>Arthropoda</taxon>
        <taxon>Hexapoda</taxon>
        <taxon>Insecta</taxon>
        <taxon>Pterygota</taxon>
        <taxon>Neoptera</taxon>
        <taxon>Polyneoptera</taxon>
        <taxon>Dictyoptera</taxon>
        <taxon>Blattodea</taxon>
        <taxon>Blattoidea</taxon>
        <taxon>Blattidae</taxon>
        <taxon>Blattinae</taxon>
        <taxon>Periplaneta</taxon>
    </lineage>
</organism>
<accession>A0ABQ8RUS7</accession>
<dbReference type="EMBL" id="JAJSOF020000043">
    <property type="protein sequence ID" value="KAJ4425406.1"/>
    <property type="molecule type" value="Genomic_DNA"/>
</dbReference>
<proteinExistence type="predicted"/>
<sequence>MEGLCEGDNDALCSLKAILNAEEYQDDILTPFFHQLTKEEKSRFNEIHPLLIQQKIPFLQSRKCLQIECSVLVYFTLVLQI</sequence>
<comment type="caution">
    <text evidence="1">The sequence shown here is derived from an EMBL/GenBank/DDBJ whole genome shotgun (WGS) entry which is preliminary data.</text>
</comment>
<evidence type="ECO:0000313" key="1">
    <source>
        <dbReference type="EMBL" id="KAJ4425406.1"/>
    </source>
</evidence>
<gene>
    <name evidence="1" type="ORF">ANN_28021</name>
</gene>
<reference evidence="1 2" key="1">
    <citation type="journal article" date="2022" name="Allergy">
        <title>Genome assembly and annotation of Periplaneta americana reveal a comprehensive cockroach allergen profile.</title>
        <authorList>
            <person name="Wang L."/>
            <person name="Xiong Q."/>
            <person name="Saelim N."/>
            <person name="Wang L."/>
            <person name="Nong W."/>
            <person name="Wan A.T."/>
            <person name="Shi M."/>
            <person name="Liu X."/>
            <person name="Cao Q."/>
            <person name="Hui J.H.L."/>
            <person name="Sookrung N."/>
            <person name="Leung T.F."/>
            <person name="Tungtrongchitr A."/>
            <person name="Tsui S.K.W."/>
        </authorList>
    </citation>
    <scope>NUCLEOTIDE SEQUENCE [LARGE SCALE GENOMIC DNA]</scope>
    <source>
        <strain evidence="1">PWHHKU_190912</strain>
    </source>
</reference>
<evidence type="ECO:0000313" key="2">
    <source>
        <dbReference type="Proteomes" id="UP001148838"/>
    </source>
</evidence>
<name>A0ABQ8RUS7_PERAM</name>
<protein>
    <submittedName>
        <fullName evidence="1">Uncharacterized protein</fullName>
    </submittedName>
</protein>